<feature type="region of interest" description="Disordered" evidence="1">
    <location>
        <begin position="246"/>
        <end position="298"/>
    </location>
</feature>
<keyword evidence="3" id="KW-1185">Reference proteome</keyword>
<feature type="compositionally biased region" description="Low complexity" evidence="1">
    <location>
        <begin position="1"/>
        <end position="18"/>
    </location>
</feature>
<dbReference type="Proteomes" id="UP001363622">
    <property type="component" value="Unassembled WGS sequence"/>
</dbReference>
<dbReference type="Pfam" id="PF12223">
    <property type="entry name" value="DUF3602"/>
    <property type="match status" value="1"/>
</dbReference>
<sequence length="298" mass="31348">MMMRPSSSSSSSSRSSLLPPTPTKPTYVRLGIGGAGNIHKASSLPPYSPNCLSPTPSHHSCPSNAGSSPSSAAGPRSSYQSTIAPLLPPGRPQQQKTHFTSGIGGAGNIHSYTERSALDAAEEVARARAVALRVNGGNGGPWHVGIGGAGNTAARLRSRKSEASLGKSATARNERMVMIVREEERAAAAAYAPVEEKDVLVSSNTIEPNGRYNSAAAFKPQPVSYSAEPLPYGALDLLRRQISQTFGAGGSSGNGNGNGNGNRAARVGLADEKRRNHCADEQQQPRRTLRSHRSLWRF</sequence>
<dbReference type="EMBL" id="JBBPHU010000001">
    <property type="protein sequence ID" value="KAK7524335.1"/>
    <property type="molecule type" value="Genomic_DNA"/>
</dbReference>
<feature type="compositionally biased region" description="Low complexity" evidence="1">
    <location>
        <begin position="60"/>
        <end position="78"/>
    </location>
</feature>
<organism evidence="2 3">
    <name type="scientific">Phyllosticta citriasiana</name>
    <dbReference type="NCBI Taxonomy" id="595635"/>
    <lineage>
        <taxon>Eukaryota</taxon>
        <taxon>Fungi</taxon>
        <taxon>Dikarya</taxon>
        <taxon>Ascomycota</taxon>
        <taxon>Pezizomycotina</taxon>
        <taxon>Dothideomycetes</taxon>
        <taxon>Dothideomycetes incertae sedis</taxon>
        <taxon>Botryosphaeriales</taxon>
        <taxon>Phyllostictaceae</taxon>
        <taxon>Phyllosticta</taxon>
    </lineage>
</organism>
<protein>
    <submittedName>
        <fullName evidence="2">Uncharacterized protein</fullName>
    </submittedName>
</protein>
<accession>A0ABR1KZR4</accession>
<comment type="caution">
    <text evidence="2">The sequence shown here is derived from an EMBL/GenBank/DDBJ whole genome shotgun (WGS) entry which is preliminary data.</text>
</comment>
<feature type="region of interest" description="Disordered" evidence="1">
    <location>
        <begin position="1"/>
        <end position="107"/>
    </location>
</feature>
<feature type="compositionally biased region" description="Basic residues" evidence="1">
    <location>
        <begin position="287"/>
        <end position="298"/>
    </location>
</feature>
<feature type="compositionally biased region" description="Basic and acidic residues" evidence="1">
    <location>
        <begin position="269"/>
        <end position="284"/>
    </location>
</feature>
<name>A0ABR1KZR4_9PEZI</name>
<evidence type="ECO:0000313" key="3">
    <source>
        <dbReference type="Proteomes" id="UP001363622"/>
    </source>
</evidence>
<evidence type="ECO:0000256" key="1">
    <source>
        <dbReference type="SAM" id="MobiDB-lite"/>
    </source>
</evidence>
<evidence type="ECO:0000313" key="2">
    <source>
        <dbReference type="EMBL" id="KAK7524335.1"/>
    </source>
</evidence>
<gene>
    <name evidence="2" type="ORF">IWZ03DRAFT_22702</name>
</gene>
<reference evidence="2 3" key="1">
    <citation type="submission" date="2024-04" db="EMBL/GenBank/DDBJ databases">
        <title>Phyllosticta paracitricarpa is synonymous to the EU quarantine fungus P. citricarpa based on phylogenomic analyses.</title>
        <authorList>
            <consortium name="Lawrence Berkeley National Laboratory"/>
            <person name="Van Ingen-Buijs V.A."/>
            <person name="Van Westerhoven A.C."/>
            <person name="Haridas S."/>
            <person name="Skiadas P."/>
            <person name="Martin F."/>
            <person name="Groenewald J.Z."/>
            <person name="Crous P.W."/>
            <person name="Seidl M.F."/>
        </authorList>
    </citation>
    <scope>NUCLEOTIDE SEQUENCE [LARGE SCALE GENOMIC DNA]</scope>
    <source>
        <strain evidence="2 3">CBS 123371</strain>
    </source>
</reference>
<feature type="compositionally biased region" description="Gly residues" evidence="1">
    <location>
        <begin position="247"/>
        <end position="260"/>
    </location>
</feature>
<dbReference type="InterPro" id="IPR022024">
    <property type="entry name" value="DUF3602"/>
</dbReference>
<proteinExistence type="predicted"/>